<sequence length="119" mass="13274">MQKICSRKVDITKTSNHEKKETTSKAPKDNLALKFIKTETDVSTPKAQPALEAKFELYVVLDVGNPMLILLSECQRSLFKKLKLNQSSQQGKKLEESPTKESTKPPAAQCLSLLTTQIV</sequence>
<organism evidence="1 2">
    <name type="scientific">Entomophthora muscae</name>
    <dbReference type="NCBI Taxonomy" id="34485"/>
    <lineage>
        <taxon>Eukaryota</taxon>
        <taxon>Fungi</taxon>
        <taxon>Fungi incertae sedis</taxon>
        <taxon>Zoopagomycota</taxon>
        <taxon>Entomophthoromycotina</taxon>
        <taxon>Entomophthoromycetes</taxon>
        <taxon>Entomophthorales</taxon>
        <taxon>Entomophthoraceae</taxon>
        <taxon>Entomophthora</taxon>
    </lineage>
</organism>
<gene>
    <name evidence="1" type="ORF">DSO57_1003372</name>
</gene>
<accession>A0ACC2SXJ3</accession>
<name>A0ACC2SXJ3_9FUNG</name>
<proteinExistence type="predicted"/>
<evidence type="ECO:0000313" key="2">
    <source>
        <dbReference type="Proteomes" id="UP001165960"/>
    </source>
</evidence>
<dbReference type="Proteomes" id="UP001165960">
    <property type="component" value="Unassembled WGS sequence"/>
</dbReference>
<dbReference type="EMBL" id="QTSX02004268">
    <property type="protein sequence ID" value="KAJ9067066.1"/>
    <property type="molecule type" value="Genomic_DNA"/>
</dbReference>
<keyword evidence="2" id="KW-1185">Reference proteome</keyword>
<evidence type="ECO:0000313" key="1">
    <source>
        <dbReference type="EMBL" id="KAJ9067066.1"/>
    </source>
</evidence>
<comment type="caution">
    <text evidence="1">The sequence shown here is derived from an EMBL/GenBank/DDBJ whole genome shotgun (WGS) entry which is preliminary data.</text>
</comment>
<protein>
    <submittedName>
        <fullName evidence="1">Uncharacterized protein</fullName>
    </submittedName>
</protein>
<reference evidence="1" key="1">
    <citation type="submission" date="2022-04" db="EMBL/GenBank/DDBJ databases">
        <title>Genome of the entomopathogenic fungus Entomophthora muscae.</title>
        <authorList>
            <person name="Elya C."/>
            <person name="Lovett B.R."/>
            <person name="Lee E."/>
            <person name="Macias A.M."/>
            <person name="Hajek A.E."/>
            <person name="De Bivort B.L."/>
            <person name="Kasson M.T."/>
            <person name="De Fine Licht H.H."/>
            <person name="Stajich J.E."/>
        </authorList>
    </citation>
    <scope>NUCLEOTIDE SEQUENCE</scope>
    <source>
        <strain evidence="1">Berkeley</strain>
    </source>
</reference>